<evidence type="ECO:0000256" key="1">
    <source>
        <dbReference type="ARBA" id="ARBA00007689"/>
    </source>
</evidence>
<keyword evidence="4" id="KW-1185">Reference proteome</keyword>
<proteinExistence type="inferred from homology"/>
<dbReference type="Pfam" id="PF03795">
    <property type="entry name" value="YCII"/>
    <property type="match status" value="1"/>
</dbReference>
<comment type="caution">
    <text evidence="3">The sequence shown here is derived from an EMBL/GenBank/DDBJ whole genome shotgun (WGS) entry which is preliminary data.</text>
</comment>
<dbReference type="STRING" id="989370.AOQ71_29730"/>
<dbReference type="RefSeq" id="WP_057754450.1">
    <property type="nucleotide sequence ID" value="NZ_LJYG01000106.1"/>
</dbReference>
<evidence type="ECO:0000313" key="3">
    <source>
        <dbReference type="EMBL" id="KRQ04303.1"/>
    </source>
</evidence>
<name>A0A0R3DCZ4_9BRAD</name>
<dbReference type="SUPFAM" id="SSF54909">
    <property type="entry name" value="Dimeric alpha+beta barrel"/>
    <property type="match status" value="1"/>
</dbReference>
<dbReference type="EMBL" id="LJYG01000106">
    <property type="protein sequence ID" value="KRQ04303.1"/>
    <property type="molecule type" value="Genomic_DNA"/>
</dbReference>
<dbReference type="PANTHER" id="PTHR35174:SF3">
    <property type="entry name" value="BLL7171 PROTEIN"/>
    <property type="match status" value="1"/>
</dbReference>
<dbReference type="Gene3D" id="3.30.70.1060">
    <property type="entry name" value="Dimeric alpha+beta barrel"/>
    <property type="match status" value="1"/>
</dbReference>
<dbReference type="InterPro" id="IPR011008">
    <property type="entry name" value="Dimeric_a/b-barrel"/>
</dbReference>
<sequence length="116" mass="12933">MQYLLLIYRNENYMTDMSAADRQKLMGEYGAYTQSIIQSGHFKAGDGLQPTTTATTVRVRDGKTMTTDGPFAETREQLGGYYLVEAKDLDEAVALAARVPEAKRGSIEVRPVMIYN</sequence>
<dbReference type="PANTHER" id="PTHR35174">
    <property type="entry name" value="BLL7171 PROTEIN-RELATED"/>
    <property type="match status" value="1"/>
</dbReference>
<gene>
    <name evidence="3" type="ORF">AOQ71_29730</name>
</gene>
<accession>A0A0R3DCZ4</accession>
<dbReference type="InterPro" id="IPR005545">
    <property type="entry name" value="YCII"/>
</dbReference>
<dbReference type="OrthoDB" id="9807535at2"/>
<protein>
    <recommendedName>
        <fullName evidence="2">YCII-related domain-containing protein</fullName>
    </recommendedName>
</protein>
<evidence type="ECO:0000259" key="2">
    <source>
        <dbReference type="Pfam" id="PF03795"/>
    </source>
</evidence>
<dbReference type="Proteomes" id="UP000051936">
    <property type="component" value="Unassembled WGS sequence"/>
</dbReference>
<comment type="similarity">
    <text evidence="1">Belongs to the YciI family.</text>
</comment>
<organism evidence="3 4">
    <name type="scientific">Bradyrhizobium manausense</name>
    <dbReference type="NCBI Taxonomy" id="989370"/>
    <lineage>
        <taxon>Bacteria</taxon>
        <taxon>Pseudomonadati</taxon>
        <taxon>Pseudomonadota</taxon>
        <taxon>Alphaproteobacteria</taxon>
        <taxon>Hyphomicrobiales</taxon>
        <taxon>Nitrobacteraceae</taxon>
        <taxon>Bradyrhizobium</taxon>
    </lineage>
</organism>
<evidence type="ECO:0000313" key="4">
    <source>
        <dbReference type="Proteomes" id="UP000051936"/>
    </source>
</evidence>
<dbReference type="AlphaFoldDB" id="A0A0R3DCZ4"/>
<reference evidence="3 4" key="1">
    <citation type="submission" date="2015-09" db="EMBL/GenBank/DDBJ databases">
        <title>Draft Genome Sequence of Bradyrhizobium manausense Strain BR 3351T, a Novel Symbiotic Nitrogen-Fixing Alphaproteobacterium Isolated from Brazilian Amazon Rain Forest.</title>
        <authorList>
            <person name="De Araujo J.L."/>
            <person name="Zilli J.E."/>
        </authorList>
    </citation>
    <scope>NUCLEOTIDE SEQUENCE [LARGE SCALE GENOMIC DNA]</scope>
    <source>
        <strain evidence="3 4">BR3351</strain>
    </source>
</reference>
<feature type="domain" description="YCII-related" evidence="2">
    <location>
        <begin position="1"/>
        <end position="113"/>
    </location>
</feature>